<dbReference type="InterPro" id="IPR050169">
    <property type="entry name" value="Krueppel_C2H2_ZnF"/>
</dbReference>
<dbReference type="GO" id="GO:0006355">
    <property type="term" value="P:regulation of DNA-templated transcription"/>
    <property type="evidence" value="ECO:0007669"/>
    <property type="project" value="InterPro"/>
</dbReference>
<dbReference type="SUPFAM" id="SSF109640">
    <property type="entry name" value="KRAB domain (Kruppel-associated box)"/>
    <property type="match status" value="1"/>
</dbReference>
<organism evidence="3 4">
    <name type="scientific">Equus asinus</name>
    <name type="common">Donkey</name>
    <name type="synonym">Equus africanus asinus</name>
    <dbReference type="NCBI Taxonomy" id="9793"/>
    <lineage>
        <taxon>Eukaryota</taxon>
        <taxon>Metazoa</taxon>
        <taxon>Chordata</taxon>
        <taxon>Craniata</taxon>
        <taxon>Vertebrata</taxon>
        <taxon>Euteleostomi</taxon>
        <taxon>Mammalia</taxon>
        <taxon>Eutheria</taxon>
        <taxon>Laurasiatheria</taxon>
        <taxon>Perissodactyla</taxon>
        <taxon>Equidae</taxon>
        <taxon>Equus</taxon>
    </lineage>
</organism>
<dbReference type="Ensembl" id="ENSEAST00005032598.2">
    <property type="protein sequence ID" value="ENSEASP00005029997.2"/>
    <property type="gene ID" value="ENSEASG00005020402.2"/>
</dbReference>
<dbReference type="PANTHER" id="PTHR23232">
    <property type="entry name" value="KRAB DOMAIN C2H2 ZINC FINGER"/>
    <property type="match status" value="1"/>
</dbReference>
<keyword evidence="4" id="KW-1185">Reference proteome</keyword>
<feature type="domain" description="KRAB" evidence="2">
    <location>
        <begin position="37"/>
        <end position="89"/>
    </location>
</feature>
<reference evidence="3" key="3">
    <citation type="submission" date="2025-09" db="UniProtKB">
        <authorList>
            <consortium name="Ensembl"/>
        </authorList>
    </citation>
    <scope>IDENTIFICATION</scope>
</reference>
<feature type="signal peptide" evidence="1">
    <location>
        <begin position="1"/>
        <end position="23"/>
    </location>
</feature>
<dbReference type="Gene3D" id="6.10.140.140">
    <property type="match status" value="1"/>
</dbReference>
<evidence type="ECO:0000313" key="4">
    <source>
        <dbReference type="Proteomes" id="UP000694387"/>
    </source>
</evidence>
<evidence type="ECO:0000313" key="3">
    <source>
        <dbReference type="Ensembl" id="ENSEASP00005029997.2"/>
    </source>
</evidence>
<evidence type="ECO:0000256" key="1">
    <source>
        <dbReference type="SAM" id="SignalP"/>
    </source>
</evidence>
<sequence length="89" mass="10352">MHCLGSMCRLACWKAKEMPMVWAWGFWCTCYLRGGHVVFEDVAIYFSQEEWGLLDEAQRRLYCHVMLENFALLPSSSLVLTYFGACLCQ</sequence>
<name>A0A8C4N021_EQUAS</name>
<dbReference type="GeneTree" id="ENSGT00940000163177"/>
<proteinExistence type="predicted"/>
<dbReference type="CDD" id="cd07765">
    <property type="entry name" value="KRAB_A-box"/>
    <property type="match status" value="1"/>
</dbReference>
<evidence type="ECO:0000259" key="2">
    <source>
        <dbReference type="PROSITE" id="PS50805"/>
    </source>
</evidence>
<dbReference type="AlphaFoldDB" id="A0A8C4N021"/>
<protein>
    <recommendedName>
        <fullName evidence="2">KRAB domain-containing protein</fullName>
    </recommendedName>
</protein>
<dbReference type="PANTHER" id="PTHR23232:SF133">
    <property type="entry name" value="RIKEN CDNA 1700020N01 GENE"/>
    <property type="match status" value="1"/>
</dbReference>
<accession>A0A8C4N021</accession>
<reference evidence="3" key="2">
    <citation type="submission" date="2025-08" db="UniProtKB">
        <authorList>
            <consortium name="Ensembl"/>
        </authorList>
    </citation>
    <scope>IDENTIFICATION</scope>
</reference>
<keyword evidence="1" id="KW-0732">Signal</keyword>
<dbReference type="InterPro" id="IPR036051">
    <property type="entry name" value="KRAB_dom_sf"/>
</dbReference>
<dbReference type="Pfam" id="PF01352">
    <property type="entry name" value="KRAB"/>
    <property type="match status" value="1"/>
</dbReference>
<dbReference type="Proteomes" id="UP000694387">
    <property type="component" value="Chromosome 26"/>
</dbReference>
<dbReference type="PROSITE" id="PS50805">
    <property type="entry name" value="KRAB"/>
    <property type="match status" value="1"/>
</dbReference>
<dbReference type="SMART" id="SM00349">
    <property type="entry name" value="KRAB"/>
    <property type="match status" value="1"/>
</dbReference>
<dbReference type="InterPro" id="IPR001909">
    <property type="entry name" value="KRAB"/>
</dbReference>
<feature type="chain" id="PRO_5040296928" description="KRAB domain-containing protein" evidence="1">
    <location>
        <begin position="24"/>
        <end position="89"/>
    </location>
</feature>
<reference evidence="3 4" key="1">
    <citation type="journal article" date="2020" name="Nat. Commun.">
        <title>Donkey genomes provide new insights into domestication and selection for coat color.</title>
        <authorList>
            <person name="Wang"/>
            <person name="C."/>
            <person name="Li"/>
            <person name="H."/>
            <person name="Guo"/>
            <person name="Y."/>
            <person name="Huang"/>
            <person name="J."/>
            <person name="Sun"/>
            <person name="Y."/>
            <person name="Min"/>
            <person name="J."/>
            <person name="Wang"/>
            <person name="J."/>
            <person name="Fang"/>
            <person name="X."/>
            <person name="Zhao"/>
            <person name="Z."/>
            <person name="Wang"/>
            <person name="S."/>
            <person name="Zhang"/>
            <person name="Y."/>
            <person name="Liu"/>
            <person name="Q."/>
            <person name="Jiang"/>
            <person name="Q."/>
            <person name="Wang"/>
            <person name="X."/>
            <person name="Guo"/>
            <person name="Y."/>
            <person name="Yang"/>
            <person name="C."/>
            <person name="Wang"/>
            <person name="Y."/>
            <person name="Tian"/>
            <person name="F."/>
            <person name="Zhuang"/>
            <person name="G."/>
            <person name="Fan"/>
            <person name="Y."/>
            <person name="Gao"/>
            <person name="Q."/>
            <person name="Li"/>
            <person name="Y."/>
            <person name="Ju"/>
            <person name="Z."/>
            <person name="Li"/>
            <person name="J."/>
            <person name="Li"/>
            <person name="R."/>
            <person name="Hou"/>
            <person name="M."/>
            <person name="Yang"/>
            <person name="G."/>
            <person name="Liu"/>
            <person name="G."/>
            <person name="Liu"/>
            <person name="W."/>
            <person name="Guo"/>
            <person name="J."/>
            <person name="Pan"/>
            <person name="S."/>
            <person name="Fan"/>
            <person name="G."/>
            <person name="Zhang"/>
            <person name="W."/>
            <person name="Zhang"/>
            <person name="R."/>
            <person name="Yu"/>
            <person name="J."/>
            <person name="Zhang"/>
            <person name="X."/>
            <person name="Yin"/>
            <person name="Q."/>
            <person name="Ji"/>
            <person name="C."/>
            <person name="Jin"/>
            <person name="Y."/>
            <person name="Yue"/>
            <person name="G."/>
            <person name="Liu"/>
            <person name="M."/>
            <person name="Xu"/>
            <person name="J."/>
            <person name="Liu"/>
            <person name="S."/>
            <person name="Jordana"/>
            <person name="J."/>
            <person name="Noce"/>
            <person name="A."/>
            <person name="Amills"/>
            <person name="M."/>
            <person name="Wu"/>
            <person name="D.D."/>
            <person name="Li"/>
            <person name="S."/>
            <person name="Zhou"/>
            <person name="X. and Zhong"/>
            <person name="J."/>
        </authorList>
    </citation>
    <scope>NUCLEOTIDE SEQUENCE [LARGE SCALE GENOMIC DNA]</scope>
</reference>